<reference evidence="1 2" key="1">
    <citation type="submission" date="2013-09" db="EMBL/GenBank/DDBJ databases">
        <title>Corchorus capsularis genome sequencing.</title>
        <authorList>
            <person name="Alam M."/>
            <person name="Haque M.S."/>
            <person name="Islam M.S."/>
            <person name="Emdad E.M."/>
            <person name="Islam M.M."/>
            <person name="Ahmed B."/>
            <person name="Halim A."/>
            <person name="Hossen Q.M.M."/>
            <person name="Hossain M.Z."/>
            <person name="Ahmed R."/>
            <person name="Khan M.M."/>
            <person name="Islam R."/>
            <person name="Rashid M.M."/>
            <person name="Khan S.A."/>
            <person name="Rahman M.S."/>
            <person name="Alam M."/>
        </authorList>
    </citation>
    <scope>NUCLEOTIDE SEQUENCE [LARGE SCALE GENOMIC DNA]</scope>
    <source>
        <strain evidence="2">cv. CVL-1</strain>
        <tissue evidence="1">Whole seedling</tissue>
    </source>
</reference>
<proteinExistence type="predicted"/>
<keyword evidence="2" id="KW-1185">Reference proteome</keyword>
<dbReference type="InterPro" id="IPR012340">
    <property type="entry name" value="NA-bd_OB-fold"/>
</dbReference>
<protein>
    <submittedName>
        <fullName evidence="1">Nucleic acid-binding protein</fullName>
    </submittedName>
</protein>
<dbReference type="Gramene" id="OMO57041">
    <property type="protein sequence ID" value="OMO57041"/>
    <property type="gene ID" value="CCACVL1_26055"/>
</dbReference>
<evidence type="ECO:0000313" key="1">
    <source>
        <dbReference type="EMBL" id="OMO57041.1"/>
    </source>
</evidence>
<dbReference type="Proteomes" id="UP000188268">
    <property type="component" value="Unassembled WGS sequence"/>
</dbReference>
<dbReference type="SUPFAM" id="SSF50249">
    <property type="entry name" value="Nucleic acid-binding proteins"/>
    <property type="match status" value="1"/>
</dbReference>
<accession>A0A1R3GG56</accession>
<organism evidence="1 2">
    <name type="scientific">Corchorus capsularis</name>
    <name type="common">Jute</name>
    <dbReference type="NCBI Taxonomy" id="210143"/>
    <lineage>
        <taxon>Eukaryota</taxon>
        <taxon>Viridiplantae</taxon>
        <taxon>Streptophyta</taxon>
        <taxon>Embryophyta</taxon>
        <taxon>Tracheophyta</taxon>
        <taxon>Spermatophyta</taxon>
        <taxon>Magnoliopsida</taxon>
        <taxon>eudicotyledons</taxon>
        <taxon>Gunneridae</taxon>
        <taxon>Pentapetalae</taxon>
        <taxon>rosids</taxon>
        <taxon>malvids</taxon>
        <taxon>Malvales</taxon>
        <taxon>Malvaceae</taxon>
        <taxon>Grewioideae</taxon>
        <taxon>Apeibeae</taxon>
        <taxon>Corchorus</taxon>
    </lineage>
</organism>
<evidence type="ECO:0000313" key="2">
    <source>
        <dbReference type="Proteomes" id="UP000188268"/>
    </source>
</evidence>
<dbReference type="PANTHER" id="PTHR47165:SF4">
    <property type="entry name" value="OS03G0429900 PROTEIN"/>
    <property type="match status" value="1"/>
</dbReference>
<dbReference type="EMBL" id="AWWV01014430">
    <property type="protein sequence ID" value="OMO57041.1"/>
    <property type="molecule type" value="Genomic_DNA"/>
</dbReference>
<gene>
    <name evidence="1" type="ORF">CCACVL1_26055</name>
</gene>
<dbReference type="Gene3D" id="2.40.50.140">
    <property type="entry name" value="Nucleic acid-binding proteins"/>
    <property type="match status" value="1"/>
</dbReference>
<sequence>MVLTNLSQLHPPATNDAIKLRIARAWDITVPGSERIVGLAFVATDNQGNAIHVQTNESDAEIFRDLVFEGALYLIAAFRLTRANVSHVAVQSDLIMWLTRRSVLRPIPDDYHLTQDTILSFMLKKISPKWQTTMVFWQKFLLNTRPKKGFRGKGCLRIASMFEAQLTITLWDRSLDMINVPQLLSMNPKPVMNFCWDAG</sequence>
<comment type="caution">
    <text evidence="1">The sequence shown here is derived from an EMBL/GenBank/DDBJ whole genome shotgun (WGS) entry which is preliminary data.</text>
</comment>
<name>A0A1R3GG56_COCAP</name>
<dbReference type="PANTHER" id="PTHR47165">
    <property type="entry name" value="OS03G0429900 PROTEIN"/>
    <property type="match status" value="1"/>
</dbReference>
<dbReference type="AlphaFoldDB" id="A0A1R3GG56"/>
<dbReference type="OrthoDB" id="1931061at2759"/>